<feature type="region of interest" description="Disordered" evidence="1">
    <location>
        <begin position="1"/>
        <end position="82"/>
    </location>
</feature>
<reference evidence="2" key="1">
    <citation type="submission" date="2023-08" db="EMBL/GenBank/DDBJ databases">
        <title>Increased levels of nutrients transform a symbiont into a lethal pathobiont.</title>
        <authorList>
            <person name="Lachnit T."/>
            <person name="Ulrich L."/>
            <person name="Willmer F.M."/>
            <person name="Hasenbein T."/>
            <person name="Steiner L.X."/>
            <person name="Wolters M."/>
            <person name="Herbst E.M."/>
            <person name="Deines P."/>
        </authorList>
    </citation>
    <scope>NUCLEOTIDE SEQUENCE</scope>
    <source>
        <strain evidence="2">T3</strain>
    </source>
</reference>
<gene>
    <name evidence="2" type="ORF">ABS648_13390</name>
</gene>
<dbReference type="AlphaFoldDB" id="A0AAU7Y8J5"/>
<protein>
    <submittedName>
        <fullName evidence="2">Uncharacterized protein</fullName>
    </submittedName>
</protein>
<dbReference type="EMBL" id="CP158373">
    <property type="protein sequence ID" value="XBY66712.1"/>
    <property type="molecule type" value="Genomic_DNA"/>
</dbReference>
<evidence type="ECO:0000313" key="2">
    <source>
        <dbReference type="EMBL" id="XBY66712.1"/>
    </source>
</evidence>
<name>A0AAU7Y8J5_9PSED</name>
<dbReference type="RefSeq" id="WP_350448446.1">
    <property type="nucleotide sequence ID" value="NZ_CP158373.1"/>
</dbReference>
<feature type="compositionally biased region" description="Basic and acidic residues" evidence="1">
    <location>
        <begin position="68"/>
        <end position="82"/>
    </location>
</feature>
<evidence type="ECO:0000256" key="1">
    <source>
        <dbReference type="SAM" id="MobiDB-lite"/>
    </source>
</evidence>
<organism evidence="2">
    <name type="scientific">Pseudomonas solani</name>
    <dbReference type="NCBI Taxonomy" id="2731552"/>
    <lineage>
        <taxon>Bacteria</taxon>
        <taxon>Pseudomonadati</taxon>
        <taxon>Pseudomonadota</taxon>
        <taxon>Gammaproteobacteria</taxon>
        <taxon>Pseudomonadales</taxon>
        <taxon>Pseudomonadaceae</taxon>
        <taxon>Pseudomonas</taxon>
    </lineage>
</organism>
<accession>A0AAU7Y8J5</accession>
<proteinExistence type="predicted"/>
<sequence length="82" mass="8761">MSKPTEQRYPSGPAKVGEQKPGGKSNTQPFYKATPVLPEGSARSPGKAARQEPQTPAKDAVKPQLRAAKGDDDLMSQEPKKS</sequence>